<feature type="domain" description="NADP-dependent oxidoreductase" evidence="2">
    <location>
        <begin position="53"/>
        <end position="332"/>
    </location>
</feature>
<accession>A0A150H043</accession>
<evidence type="ECO:0000313" key="4">
    <source>
        <dbReference type="Proteomes" id="UP000075714"/>
    </source>
</evidence>
<keyword evidence="4" id="KW-1185">Reference proteome</keyword>
<gene>
    <name evidence="3" type="ORF">GPECTOR_2g1085</name>
</gene>
<comment type="caution">
    <text evidence="3">The sequence shown here is derived from an EMBL/GenBank/DDBJ whole genome shotgun (WGS) entry which is preliminary data.</text>
</comment>
<dbReference type="SUPFAM" id="SSF51430">
    <property type="entry name" value="NAD(P)-linked oxidoreductase"/>
    <property type="match status" value="1"/>
</dbReference>
<dbReference type="PANTHER" id="PTHR43147:SF5">
    <property type="entry name" value="OXIDOREDUCTASE"/>
    <property type="match status" value="1"/>
</dbReference>
<dbReference type="AlphaFoldDB" id="A0A150H043"/>
<dbReference type="InterPro" id="IPR036812">
    <property type="entry name" value="NAD(P)_OxRdtase_dom_sf"/>
</dbReference>
<dbReference type="EMBL" id="LSYV01000003">
    <property type="protein sequence ID" value="KXZ55536.1"/>
    <property type="molecule type" value="Genomic_DNA"/>
</dbReference>
<feature type="region of interest" description="Disordered" evidence="1">
    <location>
        <begin position="34"/>
        <end position="53"/>
    </location>
</feature>
<sequence>MSSAQHDAFRRDSSITATRGRTVRHDVARRTGVSPPLSICARGERESDRTGGQAAVEDFEKFAAAGITTFDAADHYGPAEALIGRYLSSHPDRRPSTQVLTKYCVFSRQDMALINKEAVKQAVNQSRNRLGVGTVDLMQYYWGDYDVRRYVDGALYLAETASEGLIRHVGVTNFDVPRMEAMARAGVPIATNQLQYSLLDRRPENGMSAFCAANGIALLPYGVLAGGFLSDKYLGVPASKVSADTYSKGKYSRVILAAGGWDWFQQLLQALDSVGRKHDTSISNVAARWVLQRPGVAAVILGARNANHVEDQQRLFSFALDSDDLGAIDDVLARGRRPTSDCYSWERGGEW</sequence>
<dbReference type="InterPro" id="IPR023210">
    <property type="entry name" value="NADP_OxRdtase_dom"/>
</dbReference>
<dbReference type="CDD" id="cd19101">
    <property type="entry name" value="AKR_unchar"/>
    <property type="match status" value="1"/>
</dbReference>
<organism evidence="3 4">
    <name type="scientific">Gonium pectorale</name>
    <name type="common">Green alga</name>
    <dbReference type="NCBI Taxonomy" id="33097"/>
    <lineage>
        <taxon>Eukaryota</taxon>
        <taxon>Viridiplantae</taxon>
        <taxon>Chlorophyta</taxon>
        <taxon>core chlorophytes</taxon>
        <taxon>Chlorophyceae</taxon>
        <taxon>CS clade</taxon>
        <taxon>Chlamydomonadales</taxon>
        <taxon>Volvocaceae</taxon>
        <taxon>Gonium</taxon>
    </lineage>
</organism>
<dbReference type="OrthoDB" id="48988at2759"/>
<dbReference type="STRING" id="33097.A0A150H043"/>
<protein>
    <recommendedName>
        <fullName evidence="2">NADP-dependent oxidoreductase domain-containing protein</fullName>
    </recommendedName>
</protein>
<evidence type="ECO:0000313" key="3">
    <source>
        <dbReference type="EMBL" id="KXZ55536.1"/>
    </source>
</evidence>
<evidence type="ECO:0000259" key="2">
    <source>
        <dbReference type="Pfam" id="PF00248"/>
    </source>
</evidence>
<dbReference type="Proteomes" id="UP000075714">
    <property type="component" value="Unassembled WGS sequence"/>
</dbReference>
<evidence type="ECO:0000256" key="1">
    <source>
        <dbReference type="SAM" id="MobiDB-lite"/>
    </source>
</evidence>
<proteinExistence type="predicted"/>
<name>A0A150H043_GONPE</name>
<reference evidence="4" key="1">
    <citation type="journal article" date="2016" name="Nat. Commun.">
        <title>The Gonium pectorale genome demonstrates co-option of cell cycle regulation during the evolution of multicellularity.</title>
        <authorList>
            <person name="Hanschen E.R."/>
            <person name="Marriage T.N."/>
            <person name="Ferris P.J."/>
            <person name="Hamaji T."/>
            <person name="Toyoda A."/>
            <person name="Fujiyama A."/>
            <person name="Neme R."/>
            <person name="Noguchi H."/>
            <person name="Minakuchi Y."/>
            <person name="Suzuki M."/>
            <person name="Kawai-Toyooka H."/>
            <person name="Smith D.R."/>
            <person name="Sparks H."/>
            <person name="Anderson J."/>
            <person name="Bakaric R."/>
            <person name="Luria V."/>
            <person name="Karger A."/>
            <person name="Kirschner M.W."/>
            <person name="Durand P.M."/>
            <person name="Michod R.E."/>
            <person name="Nozaki H."/>
            <person name="Olson B.J."/>
        </authorList>
    </citation>
    <scope>NUCLEOTIDE SEQUENCE [LARGE SCALE GENOMIC DNA]</scope>
    <source>
        <strain evidence="4">NIES-2863</strain>
    </source>
</reference>
<dbReference type="Pfam" id="PF00248">
    <property type="entry name" value="Aldo_ket_red"/>
    <property type="match status" value="1"/>
</dbReference>
<feature type="region of interest" description="Disordered" evidence="1">
    <location>
        <begin position="1"/>
        <end position="27"/>
    </location>
</feature>
<dbReference type="Gene3D" id="3.20.20.100">
    <property type="entry name" value="NADP-dependent oxidoreductase domain"/>
    <property type="match status" value="1"/>
</dbReference>
<dbReference type="PANTHER" id="PTHR43147">
    <property type="entry name" value="PROTEIN TAS"/>
    <property type="match status" value="1"/>
</dbReference>